<name>A0A328C633_9DELT</name>
<dbReference type="PANTHER" id="PTHR36985:SF1">
    <property type="entry name" value="TRANSLOCATION AND ASSEMBLY MODULE SUBUNIT TAMB"/>
    <property type="match status" value="1"/>
</dbReference>
<comment type="subcellular location">
    <subcellularLocation>
        <location evidence="1">Membrane</location>
        <topology evidence="1">Single-pass membrane protein</topology>
    </subcellularLocation>
</comment>
<feature type="domain" description="Translocation and assembly module TamB C-terminal" evidence="5">
    <location>
        <begin position="1431"/>
        <end position="1798"/>
    </location>
</feature>
<dbReference type="GO" id="GO:0009306">
    <property type="term" value="P:protein secretion"/>
    <property type="evidence" value="ECO:0007669"/>
    <property type="project" value="InterPro"/>
</dbReference>
<dbReference type="GO" id="GO:0097347">
    <property type="term" value="C:TAM protein secretion complex"/>
    <property type="evidence" value="ECO:0007669"/>
    <property type="project" value="TreeGrafter"/>
</dbReference>
<evidence type="ECO:0000256" key="3">
    <source>
        <dbReference type="ARBA" id="ARBA00022989"/>
    </source>
</evidence>
<evidence type="ECO:0000256" key="4">
    <source>
        <dbReference type="ARBA" id="ARBA00023136"/>
    </source>
</evidence>
<accession>A0A328C633</accession>
<evidence type="ECO:0000259" key="5">
    <source>
        <dbReference type="Pfam" id="PF04357"/>
    </source>
</evidence>
<comment type="caution">
    <text evidence="6">The sequence shown here is derived from an EMBL/GenBank/DDBJ whole genome shotgun (WGS) entry which is preliminary data.</text>
</comment>
<evidence type="ECO:0000256" key="1">
    <source>
        <dbReference type="ARBA" id="ARBA00004167"/>
    </source>
</evidence>
<dbReference type="Pfam" id="PF04357">
    <property type="entry name" value="TamB"/>
    <property type="match status" value="1"/>
</dbReference>
<evidence type="ECO:0000256" key="2">
    <source>
        <dbReference type="ARBA" id="ARBA00022692"/>
    </source>
</evidence>
<reference evidence="6 7" key="1">
    <citation type="submission" date="2018-05" db="EMBL/GenBank/DDBJ databases">
        <title>Lujinxingia marina gen. nov. sp. nov., a new facultative anaerobic member of the class Deltaproteobacteria, and proposal of Lujinxingaceae fam. nov.</title>
        <authorList>
            <person name="Li C.-M."/>
        </authorList>
    </citation>
    <scope>NUCLEOTIDE SEQUENCE [LARGE SCALE GENOMIC DNA]</scope>
    <source>
        <strain evidence="6 7">B210</strain>
    </source>
</reference>
<dbReference type="Proteomes" id="UP000249169">
    <property type="component" value="Unassembled WGS sequence"/>
</dbReference>
<dbReference type="GO" id="GO:0005886">
    <property type="term" value="C:plasma membrane"/>
    <property type="evidence" value="ECO:0007669"/>
    <property type="project" value="InterPro"/>
</dbReference>
<dbReference type="EMBL" id="QHKO01000005">
    <property type="protein sequence ID" value="RAL21667.1"/>
    <property type="molecule type" value="Genomic_DNA"/>
</dbReference>
<protein>
    <recommendedName>
        <fullName evidence="5">Translocation and assembly module TamB C-terminal domain-containing protein</fullName>
    </recommendedName>
</protein>
<dbReference type="InterPro" id="IPR007452">
    <property type="entry name" value="TamB_C"/>
</dbReference>
<proteinExistence type="predicted"/>
<keyword evidence="4" id="KW-0472">Membrane</keyword>
<keyword evidence="7" id="KW-1185">Reference proteome</keyword>
<evidence type="ECO:0000313" key="6">
    <source>
        <dbReference type="EMBL" id="RAL21667.1"/>
    </source>
</evidence>
<dbReference type="PANTHER" id="PTHR36985">
    <property type="entry name" value="TRANSLOCATION AND ASSEMBLY MODULE SUBUNIT TAMB"/>
    <property type="match status" value="1"/>
</dbReference>
<gene>
    <name evidence="6" type="ORF">DL240_12490</name>
</gene>
<keyword evidence="2" id="KW-0812">Transmembrane</keyword>
<keyword evidence="3" id="KW-1133">Transmembrane helix</keyword>
<sequence>MVMKRWITRIAKGLGLSLAALLALILLALLALQIGAVRDPLVRRVLASVNEGLEGRVALGHVRGSLLTGARVSDVTIFDSRDNLAAFIPEVALSYKPGALLRGQLIIEEVQVSEPQLVVRSYPDQRLNWTLLSAPSDAPGEPLGIAIYVDRVRIQQGFIAYLDEASEAPDNASLQALRSRSVQALNQARDTPSQLSTIWRRSWQSAHPDADGIPGAPLSAALDELHAELTTSLYREDILADLKHLEFQAHLDWLADAQHLSLGESHLRLSGNLIHAEIGQLRAGELFDVNALQATLTLPPASEASSTDDTAPSPPLEQAFAHLDTLRVPATTLDRFSAQPLGLSGPITLSARAAGGKQLEALLTLNLPGVEAPLELSAQLADYSSETPRYLATLSTPTLTTSAVAPGLELPGLTTRLRAQVMGLGFDPDTMHTGIRARADELRYDATYEAELLYVAGDLSAGELRAHRLAALSPYLDLFASARLNPEGRLQAALRTTADNVQARRASELTGEAPVTADVSLDLDGRFDPAIDELTEAARALSLDARWRFEGFDAFDVAINNSRGTLVADLKRAGESSHRYHATYTLDARAAGVALGPHRLGSLRAQDQGRIELALPLNDPLASLTDLENDLRVNLTNLRTQGNRVERANLRLASQKRPEAPRSLQTRLVVDAQGIHNPGASVERFNTDLRATARLGQGDDPFETLRAFTLRGESTASRLRAPQSDAAITTARLHLDLQGRLDAPRGDVTLELDKLTLGTNTFDSAALQLHMASGDQVRAEAQLSRDAERHYGLGATLTHARRYARLALTELHLGSDRARWESPPESRITWDGRTLGLESFQLDDTHASGSLRADGTWTPGASQALELAMLNIAPGQIASDFHLDDLPRIDGQIDLLFSMAGTSSAPTFNLTTELSSITYEEEGPFGLTLAAGYERGSLTLPQTRVFAYGQPVLELSARLPVNLDLKGNTSVDWNEDFLVDLALAPLRLRDFHQALPQLNDYGVEGDLNGRFRWTGSLSEPDFSLALNAQGLQFAGEVGGDYLSIRSLDLASQTTYSPPRGSRGGLDTRINLDWRSQRLALLEANAALPLAQWLRSATGVSDEALSWQDAFLTLPVRLLLDIPDINLRSIPLQLLRDADASGEGSIKLDLAGTLGRPSGRVDVALKELGWQNFRDMFVDLNARLGDGRLNVERFRFEWDADEILVADGSLPLPIESLVAGETVDDIPLNFRAQLRELPLSKLSTFNYEFSKVTGDIAAYLTLDGSLRAPRLNARAGLFETRLGDGSTGTLSLEVSGADNAIEVDARLCRQYEDVLTLAASLPVNMDTIGLATGAPWQAPGELRVDLESDPLQLDKVLPLQLLTDLIKDPQGTFEADLKVRGDWETPSIDGQLQLRQAALTLVDMGRRFVDINADIELDDDQLRINTFELHDGPGQASLTGAIAHERFVPDELNLDLNADGFNVEGLAVDFPVYVTGVVGARGNLQGSPGNVNLRISGLEVQLTDTQDTGLHATELNSDIVVLDRSGRRRASSDAAEASELATRDLSAPSALNLRVNIRVDRDAWVRHPIGNVNLQADIVALLSGTNVSLSGSAEALRGDLEFLGRRFNVQPSEVAFTGASPPNPRLQLEATYELDRAITQSLGPPSDGDPRIIFRISGSADNPRLVLQSDPAMTDTEILFVLMTGRPPSRGEVGRDEGVANQALGAVSGLFFGLLQDQLSGTVPVDVLRLEPGEGGLQGGRLEFGKYITNDIFLSYRIQLGGDEDEATNIVRVEYHFLPRWMVELTYTDQNEGGANIYWDVY</sequence>
<evidence type="ECO:0000313" key="7">
    <source>
        <dbReference type="Proteomes" id="UP000249169"/>
    </source>
</evidence>
<organism evidence="6 7">
    <name type="scientific">Lujinxingia litoralis</name>
    <dbReference type="NCBI Taxonomy" id="2211119"/>
    <lineage>
        <taxon>Bacteria</taxon>
        <taxon>Deltaproteobacteria</taxon>
        <taxon>Bradymonadales</taxon>
        <taxon>Lujinxingiaceae</taxon>
        <taxon>Lujinxingia</taxon>
    </lineage>
</organism>